<protein>
    <submittedName>
        <fullName evidence="1">Uncharacterized protein</fullName>
    </submittedName>
</protein>
<dbReference type="Proteomes" id="UP000708208">
    <property type="component" value="Unassembled WGS sequence"/>
</dbReference>
<comment type="caution">
    <text evidence="1">The sequence shown here is derived from an EMBL/GenBank/DDBJ whole genome shotgun (WGS) entry which is preliminary data.</text>
</comment>
<evidence type="ECO:0000313" key="2">
    <source>
        <dbReference type="Proteomes" id="UP000708208"/>
    </source>
</evidence>
<sequence>DSRRIGEKRKKVVHNMMLQNRILCYANFPEFKTIQLSACEVVIV</sequence>
<name>A0A8J2LD13_9HEXA</name>
<dbReference type="EMBL" id="CAJVCH010553745">
    <property type="protein sequence ID" value="CAG7829999.1"/>
    <property type="molecule type" value="Genomic_DNA"/>
</dbReference>
<evidence type="ECO:0000313" key="1">
    <source>
        <dbReference type="EMBL" id="CAG7829999.1"/>
    </source>
</evidence>
<organism evidence="1 2">
    <name type="scientific">Allacma fusca</name>
    <dbReference type="NCBI Taxonomy" id="39272"/>
    <lineage>
        <taxon>Eukaryota</taxon>
        <taxon>Metazoa</taxon>
        <taxon>Ecdysozoa</taxon>
        <taxon>Arthropoda</taxon>
        <taxon>Hexapoda</taxon>
        <taxon>Collembola</taxon>
        <taxon>Symphypleona</taxon>
        <taxon>Sminthuridae</taxon>
        <taxon>Allacma</taxon>
    </lineage>
</organism>
<reference evidence="1" key="1">
    <citation type="submission" date="2021-06" db="EMBL/GenBank/DDBJ databases">
        <authorList>
            <person name="Hodson N. C."/>
            <person name="Mongue J. A."/>
            <person name="Jaron S. K."/>
        </authorList>
    </citation>
    <scope>NUCLEOTIDE SEQUENCE</scope>
</reference>
<gene>
    <name evidence="1" type="ORF">AFUS01_LOCUS39827</name>
</gene>
<feature type="non-terminal residue" evidence="1">
    <location>
        <position position="1"/>
    </location>
</feature>
<keyword evidence="2" id="KW-1185">Reference proteome</keyword>
<dbReference type="AlphaFoldDB" id="A0A8J2LD13"/>
<proteinExistence type="predicted"/>
<accession>A0A8J2LD13</accession>